<organism evidence="1 2">
    <name type="scientific">Lepagella muris</name>
    <dbReference type="NCBI Taxonomy" id="3032870"/>
    <lineage>
        <taxon>Bacteria</taxon>
        <taxon>Pseudomonadati</taxon>
        <taxon>Bacteroidota</taxon>
        <taxon>Bacteroidia</taxon>
        <taxon>Bacteroidales</taxon>
        <taxon>Muribaculaceae</taxon>
        <taxon>Lepagella</taxon>
    </lineage>
</organism>
<proteinExistence type="predicted"/>
<reference evidence="1" key="1">
    <citation type="submission" date="2019-04" db="EMBL/GenBank/DDBJ databases">
        <title>Microbes associate with the intestines of laboratory mice.</title>
        <authorList>
            <person name="Navarre W."/>
            <person name="Wong E."/>
            <person name="Huang K."/>
            <person name="Tropini C."/>
            <person name="Ng K."/>
            <person name="Yu B."/>
        </authorList>
    </citation>
    <scope>NUCLEOTIDE SEQUENCE</scope>
    <source>
        <strain evidence="1">NM04_E33</strain>
    </source>
</reference>
<protein>
    <submittedName>
        <fullName evidence="1">Flippase</fullName>
    </submittedName>
</protein>
<keyword evidence="2" id="KW-1185">Reference proteome</keyword>
<accession>A0AC61REE0</accession>
<evidence type="ECO:0000313" key="1">
    <source>
        <dbReference type="EMBL" id="TGY77468.1"/>
    </source>
</evidence>
<sequence length="479" mass="54187">MGLKKNILYSSILTTANYIFPLLVYPYVSRVLGVTNIGICNFIDSIIHYFILFSMMGITIMGVREIASEKTNRISLDSKYSSLVALNGIMTLIAVVVLVIVTFIVPQLWENKEMMIYGGVKLVSNFLLIEWFYKGMEDFRYITMRTIGVKCLFVASVFIFVREKSDYPIYYLLTCLMVTGNAVINFIHAREYVSFKIKLISFSSICKPFFILGSYMLITSMCTTFNVAYLGFATDETQVGYYTTATKLYSILLALFTGVTSVIMPRMSSLLADKKIEEFKELLKKSSELLFSFSIPVIVFTTLLAPQVILLISGPGYEGAITPMRIVMPLMLIIGYEQIIVIQGLMPLREDKIVMRNSVIGATVSLILNISLVSKMASVGSSIVWICTETVVLILSQIAITHIIGVKFPIRTFIRNIGCYIPLFLILFFYKDILFYESYLILLITAGLFSGIYVMISQIFILRNPLLINILNPLLKKWK</sequence>
<dbReference type="Proteomes" id="UP000306319">
    <property type="component" value="Unassembled WGS sequence"/>
</dbReference>
<evidence type="ECO:0000313" key="2">
    <source>
        <dbReference type="Proteomes" id="UP000306319"/>
    </source>
</evidence>
<gene>
    <name evidence="1" type="ORF">E5331_14265</name>
</gene>
<dbReference type="EMBL" id="SRYB01000024">
    <property type="protein sequence ID" value="TGY77468.1"/>
    <property type="molecule type" value="Genomic_DNA"/>
</dbReference>
<comment type="caution">
    <text evidence="1">The sequence shown here is derived from an EMBL/GenBank/DDBJ whole genome shotgun (WGS) entry which is preliminary data.</text>
</comment>
<name>A0AC61REE0_9BACT</name>